<dbReference type="GO" id="GO:0004659">
    <property type="term" value="F:prenyltransferase activity"/>
    <property type="evidence" value="ECO:0007669"/>
    <property type="project" value="InterPro"/>
</dbReference>
<evidence type="ECO:0000256" key="4">
    <source>
        <dbReference type="ARBA" id="ARBA00022723"/>
    </source>
</evidence>
<dbReference type="Gene3D" id="1.10.600.10">
    <property type="entry name" value="Farnesyl Diphosphate Synthase"/>
    <property type="match status" value="1"/>
</dbReference>
<proteinExistence type="inferred from homology"/>
<sequence length="380" mass="39598">MGRPRGAGPCRRGRAVGAEPRTGHARATACRRRPGRSEPGAGGMSELLDAALRRFFAERRETNHHDAELWDALELATEGGKRFRPMLLLSVHEALGGTDLERAAEVAAAMELLHTAFVVHDDVIDGDRVRRGRPNVSGTFAARAASAGADPGRAAGYGDAAGILAGDLALAGAVRLVAGCGAAPDVVTRLLDLLEHALRVSAAGELADVRLSLGTDGADLGTILTMEEHKTAVYSFELPMRAGAVLAGADAATCDRLGELGRLLGVAFQLRDDLDGVFGEEAVTGKSTISDLRAGKCTPLVAHARTTPWWPQIAPFIGDAALGEPEAARVRELLDECGSRGFIEDLAAGYAEAARGVADAVGLEPGLQAWLAATAVRRAA</sequence>
<dbReference type="OrthoDB" id="4497239at2"/>
<dbReference type="GO" id="GO:0008299">
    <property type="term" value="P:isoprenoid biosynthetic process"/>
    <property type="evidence" value="ECO:0007669"/>
    <property type="project" value="InterPro"/>
</dbReference>
<keyword evidence="4" id="KW-0479">Metal-binding</keyword>
<evidence type="ECO:0000256" key="3">
    <source>
        <dbReference type="ARBA" id="ARBA00022679"/>
    </source>
</evidence>
<gene>
    <name evidence="8" type="ORF">FE374_18395</name>
</gene>
<dbReference type="PROSITE" id="PS00723">
    <property type="entry name" value="POLYPRENYL_SYNTHASE_1"/>
    <property type="match status" value="1"/>
</dbReference>
<protein>
    <submittedName>
        <fullName evidence="8">Polyprenyl synthetase family protein</fullName>
    </submittedName>
</protein>
<accession>A0A5B8C788</accession>
<organism evidence="8 9">
    <name type="scientific">Georgenia yuyongxinii</name>
    <dbReference type="NCBI Taxonomy" id="2589797"/>
    <lineage>
        <taxon>Bacteria</taxon>
        <taxon>Bacillati</taxon>
        <taxon>Actinomycetota</taxon>
        <taxon>Actinomycetes</taxon>
        <taxon>Micrococcales</taxon>
        <taxon>Bogoriellaceae</taxon>
        <taxon>Georgenia</taxon>
    </lineage>
</organism>
<evidence type="ECO:0000256" key="5">
    <source>
        <dbReference type="ARBA" id="ARBA00022842"/>
    </source>
</evidence>
<evidence type="ECO:0000256" key="6">
    <source>
        <dbReference type="RuleBase" id="RU004466"/>
    </source>
</evidence>
<dbReference type="SFLD" id="SFLDS00005">
    <property type="entry name" value="Isoprenoid_Synthase_Type_I"/>
    <property type="match status" value="1"/>
</dbReference>
<dbReference type="CDD" id="cd00685">
    <property type="entry name" value="Trans_IPPS_HT"/>
    <property type="match status" value="1"/>
</dbReference>
<keyword evidence="3 6" id="KW-0808">Transferase</keyword>
<dbReference type="KEGG" id="gyu:FE374_18395"/>
<comment type="cofactor">
    <cofactor evidence="1">
        <name>Mg(2+)</name>
        <dbReference type="ChEBI" id="CHEBI:18420"/>
    </cofactor>
</comment>
<evidence type="ECO:0000313" key="9">
    <source>
        <dbReference type="Proteomes" id="UP000314616"/>
    </source>
</evidence>
<reference evidence="8 9" key="1">
    <citation type="submission" date="2019-05" db="EMBL/GenBank/DDBJ databases">
        <title>Georgenia *** sp. nov., and Georgenia *** sp. nov., isolated from the intestinal contents of plateau pika (Ochotona curzoniae) in the Qinghai-Tibet plateau of China.</title>
        <authorList>
            <person name="Tian Z."/>
        </authorList>
    </citation>
    <scope>NUCLEOTIDE SEQUENCE [LARGE SCALE GENOMIC DNA]</scope>
    <source>
        <strain evidence="8 9">Z443</strain>
    </source>
</reference>
<dbReference type="PANTHER" id="PTHR12001:SF85">
    <property type="entry name" value="SHORT CHAIN ISOPRENYL DIPHOSPHATE SYNTHASE"/>
    <property type="match status" value="1"/>
</dbReference>
<dbReference type="Proteomes" id="UP000314616">
    <property type="component" value="Chromosome"/>
</dbReference>
<name>A0A5B8C788_9MICO</name>
<dbReference type="PANTHER" id="PTHR12001">
    <property type="entry name" value="GERANYLGERANYL PYROPHOSPHATE SYNTHASE"/>
    <property type="match status" value="1"/>
</dbReference>
<dbReference type="EMBL" id="CP040915">
    <property type="protein sequence ID" value="QDC26318.1"/>
    <property type="molecule type" value="Genomic_DNA"/>
</dbReference>
<dbReference type="InterPro" id="IPR008949">
    <property type="entry name" value="Isoprenoid_synthase_dom_sf"/>
</dbReference>
<evidence type="ECO:0000256" key="2">
    <source>
        <dbReference type="ARBA" id="ARBA00006706"/>
    </source>
</evidence>
<feature type="compositionally biased region" description="Low complexity" evidence="7">
    <location>
        <begin position="1"/>
        <end position="18"/>
    </location>
</feature>
<dbReference type="Pfam" id="PF00348">
    <property type="entry name" value="polyprenyl_synt"/>
    <property type="match status" value="1"/>
</dbReference>
<evidence type="ECO:0000313" key="8">
    <source>
        <dbReference type="EMBL" id="QDC26318.1"/>
    </source>
</evidence>
<keyword evidence="5" id="KW-0460">Magnesium</keyword>
<dbReference type="SUPFAM" id="SSF48576">
    <property type="entry name" value="Terpenoid synthases"/>
    <property type="match status" value="1"/>
</dbReference>
<dbReference type="PROSITE" id="PS00444">
    <property type="entry name" value="POLYPRENYL_SYNTHASE_2"/>
    <property type="match status" value="1"/>
</dbReference>
<dbReference type="InterPro" id="IPR033749">
    <property type="entry name" value="Polyprenyl_synt_CS"/>
</dbReference>
<dbReference type="InterPro" id="IPR000092">
    <property type="entry name" value="Polyprenyl_synt"/>
</dbReference>
<comment type="similarity">
    <text evidence="2 6">Belongs to the FPP/GGPP synthase family.</text>
</comment>
<evidence type="ECO:0000256" key="1">
    <source>
        <dbReference type="ARBA" id="ARBA00001946"/>
    </source>
</evidence>
<evidence type="ECO:0000256" key="7">
    <source>
        <dbReference type="SAM" id="MobiDB-lite"/>
    </source>
</evidence>
<dbReference type="GO" id="GO:0046872">
    <property type="term" value="F:metal ion binding"/>
    <property type="evidence" value="ECO:0007669"/>
    <property type="project" value="UniProtKB-KW"/>
</dbReference>
<feature type="region of interest" description="Disordered" evidence="7">
    <location>
        <begin position="1"/>
        <end position="44"/>
    </location>
</feature>
<dbReference type="AlphaFoldDB" id="A0A5B8C788"/>